<dbReference type="Pfam" id="PF05065">
    <property type="entry name" value="Phage_capsid"/>
    <property type="match status" value="1"/>
</dbReference>
<keyword evidence="5" id="KW-1185">Reference proteome</keyword>
<evidence type="ECO:0000256" key="2">
    <source>
        <dbReference type="SAM" id="Coils"/>
    </source>
</evidence>
<dbReference type="InterPro" id="IPR054612">
    <property type="entry name" value="Phage_capsid-like_C"/>
</dbReference>
<accession>A0A4R5TM46</accession>
<evidence type="ECO:0000313" key="4">
    <source>
        <dbReference type="EMBL" id="TDK23438.1"/>
    </source>
</evidence>
<gene>
    <name evidence="4" type="ORF">E2F46_10995</name>
</gene>
<name>A0A4R5TM46_9GAMM</name>
<sequence>MNTALKKNPRLRVLNVQKEDQTVALVRKAAEKVDGIEKRQEELDSQHAELRANLQATEQVIAKMANLAEGFGGGFSAETAGQIFIKSDEFSSLQERGRGTASVTIKSTLTLDPASAGDLVTPTRVPGATMLQQRRIRIRDVLAAGRTDSSSVEFVKQVTRTNAATTVAELGLKPEAALTFDLQTAPVRTIAVTLPASRQIMSDAPMLASLVDSELRYMLQDVEELQLLNGNGSGSNILGIVPQATAFAAPFSVPAPTMIDVLLLAIAQNEAADFEADFIAINPLDWRRLQALKDNQGRYLANGPFSAEQVARLWQTAVVPTKGIAPGKFLVGDGQRGAQVFDRWQARIEVATEHADFFTRNMVMILAEERLALAVYKPNAFIYGDFTEAITAATQAP</sequence>
<dbReference type="InterPro" id="IPR024455">
    <property type="entry name" value="Phage_capsid"/>
</dbReference>
<reference evidence="4 5" key="1">
    <citation type="submission" date="2019-03" db="EMBL/GenBank/DDBJ databases">
        <title>Luteimonas zhaokaii sp.nov., isolated from the rectal contents of Plateau pika in Yushu, Qinghai Province, China.</title>
        <authorList>
            <person name="Zhang G."/>
        </authorList>
    </citation>
    <scope>NUCLEOTIDE SEQUENCE [LARGE SCALE GENOMIC DNA]</scope>
    <source>
        <strain evidence="4 5">B9</strain>
    </source>
</reference>
<organism evidence="4 5">
    <name type="scientific">Luteimonas aestuarii</name>
    <dbReference type="NCBI Taxonomy" id="453837"/>
    <lineage>
        <taxon>Bacteria</taxon>
        <taxon>Pseudomonadati</taxon>
        <taxon>Pseudomonadota</taxon>
        <taxon>Gammaproteobacteria</taxon>
        <taxon>Lysobacterales</taxon>
        <taxon>Lysobacteraceae</taxon>
        <taxon>Luteimonas</taxon>
    </lineage>
</organism>
<comment type="caution">
    <text evidence="4">The sequence shown here is derived from an EMBL/GenBank/DDBJ whole genome shotgun (WGS) entry which is preliminary data.</text>
</comment>
<feature type="domain" description="Phage capsid-like C-terminal" evidence="3">
    <location>
        <begin position="117"/>
        <end position="386"/>
    </location>
</feature>
<evidence type="ECO:0000256" key="1">
    <source>
        <dbReference type="ARBA" id="ARBA00004328"/>
    </source>
</evidence>
<dbReference type="SUPFAM" id="SSF56563">
    <property type="entry name" value="Major capsid protein gp5"/>
    <property type="match status" value="1"/>
</dbReference>
<dbReference type="NCBIfam" id="TIGR01554">
    <property type="entry name" value="major_cap_HK97"/>
    <property type="match status" value="1"/>
</dbReference>
<feature type="coiled-coil region" evidence="2">
    <location>
        <begin position="26"/>
        <end position="67"/>
    </location>
</feature>
<dbReference type="OrthoDB" id="637859at2"/>
<evidence type="ECO:0000259" key="3">
    <source>
        <dbReference type="Pfam" id="PF05065"/>
    </source>
</evidence>
<keyword evidence="2" id="KW-0175">Coiled coil</keyword>
<dbReference type="Gene3D" id="3.30.2400.10">
    <property type="entry name" value="Major capsid protein gp5"/>
    <property type="match status" value="1"/>
</dbReference>
<dbReference type="Gene3D" id="3.30.2320.10">
    <property type="entry name" value="hypothetical protein PF0899 domain"/>
    <property type="match status" value="1"/>
</dbReference>
<dbReference type="RefSeq" id="WP_133322127.1">
    <property type="nucleotide sequence ID" value="NZ_SMTF01000008.1"/>
</dbReference>
<protein>
    <submittedName>
        <fullName evidence="4">Phage major capsid protein</fullName>
    </submittedName>
</protein>
<dbReference type="EMBL" id="SMTF01000008">
    <property type="protein sequence ID" value="TDK23438.1"/>
    <property type="molecule type" value="Genomic_DNA"/>
</dbReference>
<evidence type="ECO:0000313" key="5">
    <source>
        <dbReference type="Proteomes" id="UP000294796"/>
    </source>
</evidence>
<dbReference type="AlphaFoldDB" id="A0A4R5TM46"/>
<comment type="subcellular location">
    <subcellularLocation>
        <location evidence="1">Virion</location>
    </subcellularLocation>
</comment>
<dbReference type="Proteomes" id="UP000294796">
    <property type="component" value="Unassembled WGS sequence"/>
</dbReference>
<proteinExistence type="predicted"/>